<accession>A0A919DXB3</accession>
<dbReference type="Pfam" id="PF05719">
    <property type="entry name" value="GPP34"/>
    <property type="match status" value="1"/>
</dbReference>
<comment type="caution">
    <text evidence="1">The sequence shown here is derived from an EMBL/GenBank/DDBJ whole genome shotgun (WGS) entry which is preliminary data.</text>
</comment>
<proteinExistence type="predicted"/>
<dbReference type="InterPro" id="IPR008628">
    <property type="entry name" value="GPP34-like"/>
</dbReference>
<keyword evidence="2" id="KW-1185">Reference proteome</keyword>
<reference evidence="1" key="2">
    <citation type="submission" date="2020-09" db="EMBL/GenBank/DDBJ databases">
        <authorList>
            <person name="Sun Q."/>
            <person name="Ohkuma M."/>
        </authorList>
    </citation>
    <scope>NUCLEOTIDE SEQUENCE</scope>
    <source>
        <strain evidence="1">JCM 3302</strain>
    </source>
</reference>
<dbReference type="GO" id="GO:0070273">
    <property type="term" value="F:phosphatidylinositol-4-phosphate binding"/>
    <property type="evidence" value="ECO:0007669"/>
    <property type="project" value="InterPro"/>
</dbReference>
<dbReference type="EMBL" id="BNBC01000027">
    <property type="protein sequence ID" value="GHE89969.1"/>
    <property type="molecule type" value="Genomic_DNA"/>
</dbReference>
<protein>
    <recommendedName>
        <fullName evidence="3">GPP34 family phosphoprotein</fullName>
    </recommendedName>
</protein>
<dbReference type="Proteomes" id="UP000641386">
    <property type="component" value="Unassembled WGS sequence"/>
</dbReference>
<dbReference type="AlphaFoldDB" id="A0A919DXB3"/>
<name>A0A919DXB3_9ACTN</name>
<evidence type="ECO:0000313" key="1">
    <source>
        <dbReference type="EMBL" id="GHE89969.1"/>
    </source>
</evidence>
<evidence type="ECO:0000313" key="2">
    <source>
        <dbReference type="Proteomes" id="UP000641386"/>
    </source>
</evidence>
<evidence type="ECO:0008006" key="3">
    <source>
        <dbReference type="Google" id="ProtNLM"/>
    </source>
</evidence>
<sequence>MVGDAAAGTPSDEESLMSTARDLMIVALGLTPSRPLRRGDLSLALAGAEAYDLLRAEAITLAGELMVPRPLPDLEDPLLEEAASALVREAPHESLEDWLWRRGRDLAAAYLTALEREGQVSWERHRWLPFRGGRGVLGDTEARRRAMYRWAADEPVLLALAAAVGIRDEPTPAEPGVTDEAALGVLAAVHDAVMELEAVRRRRAIEEAAFANVWRGA</sequence>
<gene>
    <name evidence="1" type="ORF">GCM10014715_53140</name>
</gene>
<organism evidence="1 2">
    <name type="scientific">Streptomyces spiralis</name>
    <dbReference type="NCBI Taxonomy" id="66376"/>
    <lineage>
        <taxon>Bacteria</taxon>
        <taxon>Bacillati</taxon>
        <taxon>Actinomycetota</taxon>
        <taxon>Actinomycetes</taxon>
        <taxon>Kitasatosporales</taxon>
        <taxon>Streptomycetaceae</taxon>
        <taxon>Streptomyces</taxon>
    </lineage>
</organism>
<reference evidence="1" key="1">
    <citation type="journal article" date="2014" name="Int. J. Syst. Evol. Microbiol.">
        <title>Complete genome sequence of Corynebacterium casei LMG S-19264T (=DSM 44701T), isolated from a smear-ripened cheese.</title>
        <authorList>
            <consortium name="US DOE Joint Genome Institute (JGI-PGF)"/>
            <person name="Walter F."/>
            <person name="Albersmeier A."/>
            <person name="Kalinowski J."/>
            <person name="Ruckert C."/>
        </authorList>
    </citation>
    <scope>NUCLEOTIDE SEQUENCE</scope>
    <source>
        <strain evidence="1">JCM 3302</strain>
    </source>
</reference>